<dbReference type="InterPro" id="IPR029063">
    <property type="entry name" value="SAM-dependent_MTases_sf"/>
</dbReference>
<feature type="compositionally biased region" description="Polar residues" evidence="1">
    <location>
        <begin position="279"/>
        <end position="288"/>
    </location>
</feature>
<reference evidence="3 4" key="1">
    <citation type="journal article" date="2020" name="G3 (Bethesda)">
        <title>Improved Reference Genome for Cyclotella cryptica CCMP332, a Model for Cell Wall Morphogenesis, Salinity Adaptation, and Lipid Production in Diatoms (Bacillariophyta).</title>
        <authorList>
            <person name="Roberts W.R."/>
            <person name="Downey K.M."/>
            <person name="Ruck E.C."/>
            <person name="Traller J.C."/>
            <person name="Alverson A.J."/>
        </authorList>
    </citation>
    <scope>NUCLEOTIDE SEQUENCE [LARGE SCALE GENOMIC DNA]</scope>
    <source>
        <strain evidence="3 4">CCMP332</strain>
    </source>
</reference>
<feature type="region of interest" description="Disordered" evidence="1">
    <location>
        <begin position="639"/>
        <end position="658"/>
    </location>
</feature>
<dbReference type="Proteomes" id="UP001516023">
    <property type="component" value="Unassembled WGS sequence"/>
</dbReference>
<proteinExistence type="predicted"/>
<dbReference type="AlphaFoldDB" id="A0ABD3QVC4"/>
<feature type="domain" description="Ribosomal RNA large subunit methyltransferase K/L-like methyltransferase" evidence="2">
    <location>
        <begin position="446"/>
        <end position="578"/>
    </location>
</feature>
<feature type="region of interest" description="Disordered" evidence="1">
    <location>
        <begin position="79"/>
        <end position="100"/>
    </location>
</feature>
<dbReference type="GO" id="GO:0043527">
    <property type="term" value="C:tRNA methyltransferase complex"/>
    <property type="evidence" value="ECO:0007669"/>
    <property type="project" value="UniProtKB-ARBA"/>
</dbReference>
<dbReference type="Pfam" id="PF01170">
    <property type="entry name" value="UPF0020"/>
    <property type="match status" value="1"/>
</dbReference>
<dbReference type="SUPFAM" id="SSF53335">
    <property type="entry name" value="S-adenosyl-L-methionine-dependent methyltransferases"/>
    <property type="match status" value="1"/>
</dbReference>
<feature type="compositionally biased region" description="Basic residues" evidence="1">
    <location>
        <begin position="647"/>
        <end position="658"/>
    </location>
</feature>
<sequence length="658" mass="74260">MAPRGLESFVTYNINSQLSSNGYSCWITEIGPSPSTKLRKTLSCDKPENESHDGSIRREKLGYPLEDVAARIEFNKYKKRMKKRKKEMTPKSQTNDAPHHTIDFDTFLSQKPDLSRVTGSVDVPEIESHVSLGYHTLRDDENSEEILQRILSVPGTTEGIALLSFRTNAPPIFVASMSGMGCGPLLALITSSCLQMRSQGHNTNSHTSKLFEEGEILDYGQTLEQSCLALETFFNKNKSDYLDHFQSALLLWHEHAEKVWYVPNSIYGDYHGQSKENTESTQSTSKPNLNKPKPRQRPFSYRLSCMRTHSKKYSYQREALLPYLGRWVIPWDDLHQLQLRSNSGNGINSARSEDHASNLNAAHEGSDWVVNLKDYDVEILTIIHSCCVSVAIPLRPYQLWSSKAYSSNTLPTDGTGRRLKHLYFSVLSSDSPFFNGQRPPPDILISIANLPRHSVILDPCAGIGTVTIRASLQSHFGLGGDILPALFQEQAPYFHQCNRKFQRRQYRGAADMAGWDATMLPIRESFVDAVISDIPFGQKCLSHNELNAFMSGFVYECARVLVENNGKMILLCGDYEIVLSSLACLNERSSRSSTNEQARSRFGSRENVVFHLPCDTVFPVNISGILAWVIVVRRGPGRPVQPTHYRERPKKRSLSYLR</sequence>
<dbReference type="Gene3D" id="3.40.50.150">
    <property type="entry name" value="Vaccinia Virus protein VP39"/>
    <property type="match status" value="1"/>
</dbReference>
<accession>A0ABD3QVC4</accession>
<dbReference type="EMBL" id="JABMIG020000011">
    <property type="protein sequence ID" value="KAL3803849.1"/>
    <property type="molecule type" value="Genomic_DNA"/>
</dbReference>
<dbReference type="PANTHER" id="PTHR14911">
    <property type="entry name" value="THUMP DOMAIN-CONTAINING"/>
    <property type="match status" value="1"/>
</dbReference>
<keyword evidence="4" id="KW-1185">Reference proteome</keyword>
<evidence type="ECO:0000313" key="3">
    <source>
        <dbReference type="EMBL" id="KAL3803849.1"/>
    </source>
</evidence>
<evidence type="ECO:0000256" key="1">
    <source>
        <dbReference type="SAM" id="MobiDB-lite"/>
    </source>
</evidence>
<protein>
    <recommendedName>
        <fullName evidence="2">Ribosomal RNA large subunit methyltransferase K/L-like methyltransferase domain-containing protein</fullName>
    </recommendedName>
</protein>
<organism evidence="3 4">
    <name type="scientific">Cyclotella cryptica</name>
    <dbReference type="NCBI Taxonomy" id="29204"/>
    <lineage>
        <taxon>Eukaryota</taxon>
        <taxon>Sar</taxon>
        <taxon>Stramenopiles</taxon>
        <taxon>Ochrophyta</taxon>
        <taxon>Bacillariophyta</taxon>
        <taxon>Coscinodiscophyceae</taxon>
        <taxon>Thalassiosirophycidae</taxon>
        <taxon>Stephanodiscales</taxon>
        <taxon>Stephanodiscaceae</taxon>
        <taxon>Cyclotella</taxon>
    </lineage>
</organism>
<feature type="region of interest" description="Disordered" evidence="1">
    <location>
        <begin position="272"/>
        <end position="297"/>
    </location>
</feature>
<name>A0ABD3QVC4_9STRA</name>
<evidence type="ECO:0000259" key="2">
    <source>
        <dbReference type="Pfam" id="PF01170"/>
    </source>
</evidence>
<dbReference type="InterPro" id="IPR000241">
    <property type="entry name" value="RlmKL-like_Mtase"/>
</dbReference>
<comment type="caution">
    <text evidence="3">The sequence shown here is derived from an EMBL/GenBank/DDBJ whole genome shotgun (WGS) entry which is preliminary data.</text>
</comment>
<gene>
    <name evidence="3" type="ORF">HJC23_004011</name>
</gene>
<evidence type="ECO:0000313" key="4">
    <source>
        <dbReference type="Proteomes" id="UP001516023"/>
    </source>
</evidence>
<dbReference type="PANTHER" id="PTHR14911:SF13">
    <property type="entry name" value="TRNA (GUANINE(6)-N2)-METHYLTRANSFERASE THUMP3"/>
    <property type="match status" value="1"/>
</dbReference>